<protein>
    <recommendedName>
        <fullName evidence="3">THAP4-like heme-binding beta-barrel domain-containing protein</fullName>
    </recommendedName>
</protein>
<dbReference type="Gene3D" id="2.40.128.20">
    <property type="match status" value="1"/>
</dbReference>
<dbReference type="SUPFAM" id="SSF50814">
    <property type="entry name" value="Lipocalins"/>
    <property type="match status" value="1"/>
</dbReference>
<reference evidence="1 2" key="1">
    <citation type="submission" date="2016-10" db="EMBL/GenBank/DDBJ databases">
        <authorList>
            <person name="de Groot N.N."/>
        </authorList>
    </citation>
    <scope>NUCLEOTIDE SEQUENCE [LARGE SCALE GENOMIC DNA]</scope>
    <source>
        <strain evidence="2">E92,LMG 26720,CCM 7988</strain>
    </source>
</reference>
<evidence type="ECO:0000313" key="2">
    <source>
        <dbReference type="Proteomes" id="UP000199306"/>
    </source>
</evidence>
<name>A0A1I5RRN3_9BACT</name>
<dbReference type="AlphaFoldDB" id="A0A1I5RRN3"/>
<sequence>MLTTTNDAPKTLRLGGSAQETNSLFGPLEGLIGTWVGAKGWNLIAVPNQKGGFRLLVAPYIETLIITPLSTPTPNRGTSIIQEVPTLMYSLTINDLNDGSLLHAENGTWLLLPDCPSEFTIARQASVPHGDSVLALGSSYVTEGPPNIGAISTLPITGGGAPLGYTDPYLVPLPAGFNKVNPNATLLDDIKDQKIIKTTTLSVSTANQGGISNIPFITKNANTTLFEATFWIETVQNPATGQTFQQLQYSQNTIIEFIPQFQDPSKLIEWPHVNINTLVKK</sequence>
<dbReference type="InterPro" id="IPR047975">
    <property type="entry name" value="Heme_bind_FMP"/>
</dbReference>
<dbReference type="NCBIfam" id="NF040572">
    <property type="entry name" value="heme_bind_FMP"/>
    <property type="match status" value="1"/>
</dbReference>
<organism evidence="1 2">
    <name type="scientific">Pseudarcicella hirudinis</name>
    <dbReference type="NCBI Taxonomy" id="1079859"/>
    <lineage>
        <taxon>Bacteria</taxon>
        <taxon>Pseudomonadati</taxon>
        <taxon>Bacteroidota</taxon>
        <taxon>Cytophagia</taxon>
        <taxon>Cytophagales</taxon>
        <taxon>Flectobacillaceae</taxon>
        <taxon>Pseudarcicella</taxon>
    </lineage>
</organism>
<proteinExistence type="predicted"/>
<accession>A0A1I5RRN3</accession>
<evidence type="ECO:0000313" key="1">
    <source>
        <dbReference type="EMBL" id="SFP61204.1"/>
    </source>
</evidence>
<dbReference type="EMBL" id="FOXH01000004">
    <property type="protein sequence ID" value="SFP61204.1"/>
    <property type="molecule type" value="Genomic_DNA"/>
</dbReference>
<dbReference type="InterPro" id="IPR012674">
    <property type="entry name" value="Calycin"/>
</dbReference>
<evidence type="ECO:0008006" key="3">
    <source>
        <dbReference type="Google" id="ProtNLM"/>
    </source>
</evidence>
<gene>
    <name evidence="1" type="ORF">SAMN04515674_104210</name>
</gene>
<keyword evidence="2" id="KW-1185">Reference proteome</keyword>
<dbReference type="RefSeq" id="WP_092015608.1">
    <property type="nucleotide sequence ID" value="NZ_FOXH01000004.1"/>
</dbReference>
<dbReference type="OrthoDB" id="118689at2"/>
<dbReference type="STRING" id="1079859.SAMN04515674_104210"/>
<dbReference type="Proteomes" id="UP000199306">
    <property type="component" value="Unassembled WGS sequence"/>
</dbReference>